<keyword evidence="3" id="KW-1185">Reference proteome</keyword>
<name>A0A9P4KHW6_9PLEO</name>
<feature type="signal peptide" evidence="1">
    <location>
        <begin position="1"/>
        <end position="22"/>
    </location>
</feature>
<dbReference type="AlphaFoldDB" id="A0A9P4KHW6"/>
<dbReference type="OrthoDB" id="3784216at2759"/>
<dbReference type="EMBL" id="ML986588">
    <property type="protein sequence ID" value="KAF2268083.1"/>
    <property type="molecule type" value="Genomic_DNA"/>
</dbReference>
<sequence length="224" mass="25164">MRFVQTLSSLLLGAALTTSVLAAPKPADQNSGLTRREDLEDDIEADEDTWEKYTKACNGEIVKRADLFARLDGLPVAMGDSQLMDLPIGLYTENLKPCIGLVVTGNKKDDKSKLVRVLGHFTASRFNKEAQWQKFKGLVEDADLENRKGYISFPDLDGPEDSLSWKKDDEEMMELANEIEDELKDRMDGIVEGDAKKMYRPMNPASTMRVDAQNNVFVNEQPFP</sequence>
<evidence type="ECO:0000256" key="1">
    <source>
        <dbReference type="SAM" id="SignalP"/>
    </source>
</evidence>
<keyword evidence="1" id="KW-0732">Signal</keyword>
<gene>
    <name evidence="2" type="ORF">CC78DRAFT_530466</name>
</gene>
<dbReference type="Proteomes" id="UP000800093">
    <property type="component" value="Unassembled WGS sequence"/>
</dbReference>
<organism evidence="2 3">
    <name type="scientific">Lojkania enalia</name>
    <dbReference type="NCBI Taxonomy" id="147567"/>
    <lineage>
        <taxon>Eukaryota</taxon>
        <taxon>Fungi</taxon>
        <taxon>Dikarya</taxon>
        <taxon>Ascomycota</taxon>
        <taxon>Pezizomycotina</taxon>
        <taxon>Dothideomycetes</taxon>
        <taxon>Pleosporomycetidae</taxon>
        <taxon>Pleosporales</taxon>
        <taxon>Pleosporales incertae sedis</taxon>
        <taxon>Lojkania</taxon>
    </lineage>
</organism>
<feature type="chain" id="PRO_5040264493" evidence="1">
    <location>
        <begin position="23"/>
        <end position="224"/>
    </location>
</feature>
<protein>
    <submittedName>
        <fullName evidence="2">Uncharacterized protein</fullName>
    </submittedName>
</protein>
<proteinExistence type="predicted"/>
<evidence type="ECO:0000313" key="3">
    <source>
        <dbReference type="Proteomes" id="UP000800093"/>
    </source>
</evidence>
<accession>A0A9P4KHW6</accession>
<comment type="caution">
    <text evidence="2">The sequence shown here is derived from an EMBL/GenBank/DDBJ whole genome shotgun (WGS) entry which is preliminary data.</text>
</comment>
<reference evidence="3" key="1">
    <citation type="journal article" date="2020" name="Stud. Mycol.">
        <title>101 Dothideomycetes genomes: A test case for predicting lifestyles and emergence of pathogens.</title>
        <authorList>
            <person name="Haridas S."/>
            <person name="Albert R."/>
            <person name="Binder M."/>
            <person name="Bloem J."/>
            <person name="LaButti K."/>
            <person name="Salamov A."/>
            <person name="Andreopoulos B."/>
            <person name="Baker S."/>
            <person name="Barry K."/>
            <person name="Bills G."/>
            <person name="Bluhm B."/>
            <person name="Cannon C."/>
            <person name="Castanera R."/>
            <person name="Culley D."/>
            <person name="Daum C."/>
            <person name="Ezra D."/>
            <person name="Gonzalez J."/>
            <person name="Henrissat B."/>
            <person name="Kuo A."/>
            <person name="Liang C."/>
            <person name="Lipzen A."/>
            <person name="Lutzoni F."/>
            <person name="Magnuson J."/>
            <person name="Mondo S."/>
            <person name="Nolan M."/>
            <person name="Ohm R."/>
            <person name="Pangilinan J."/>
            <person name="Park H.-J."/>
            <person name="Ramirez L."/>
            <person name="Alfaro M."/>
            <person name="Sun H."/>
            <person name="Tritt A."/>
            <person name="Yoshinaga Y."/>
            <person name="Zwiers L.-H."/>
            <person name="Turgeon B."/>
            <person name="Goodwin S."/>
            <person name="Spatafora J."/>
            <person name="Crous P."/>
            <person name="Grigoriev I."/>
        </authorList>
    </citation>
    <scope>NUCLEOTIDE SEQUENCE [LARGE SCALE GENOMIC DNA]</scope>
    <source>
        <strain evidence="3">CBS 304.66</strain>
    </source>
</reference>
<evidence type="ECO:0000313" key="2">
    <source>
        <dbReference type="EMBL" id="KAF2268083.1"/>
    </source>
</evidence>